<evidence type="ECO:0000256" key="4">
    <source>
        <dbReference type="ARBA" id="ARBA00022692"/>
    </source>
</evidence>
<keyword evidence="6" id="KW-0472">Membrane</keyword>
<keyword evidence="3" id="KW-1134">Transmembrane beta strand</keyword>
<evidence type="ECO:0000313" key="10">
    <source>
        <dbReference type="EMBL" id="RUT78508.1"/>
    </source>
</evidence>
<dbReference type="SUPFAM" id="SSF49464">
    <property type="entry name" value="Carboxypeptidase regulatory domain-like"/>
    <property type="match status" value="1"/>
</dbReference>
<dbReference type="Pfam" id="PF14905">
    <property type="entry name" value="OMP_b-brl_3"/>
    <property type="match status" value="1"/>
</dbReference>
<evidence type="ECO:0000259" key="9">
    <source>
        <dbReference type="Pfam" id="PF14905"/>
    </source>
</evidence>
<accession>A0A434AVM2</accession>
<keyword evidence="2" id="KW-0813">Transport</keyword>
<dbReference type="Pfam" id="PF13715">
    <property type="entry name" value="CarbopepD_reg_2"/>
    <property type="match status" value="1"/>
</dbReference>
<dbReference type="Proteomes" id="UP000282985">
    <property type="component" value="Unassembled WGS sequence"/>
</dbReference>
<dbReference type="RefSeq" id="WP_127343463.1">
    <property type="nucleotide sequence ID" value="NZ_RJJX01000008.1"/>
</dbReference>
<dbReference type="PANTHER" id="PTHR30069">
    <property type="entry name" value="TONB-DEPENDENT OUTER MEMBRANE RECEPTOR"/>
    <property type="match status" value="1"/>
</dbReference>
<dbReference type="InterPro" id="IPR037066">
    <property type="entry name" value="Plug_dom_sf"/>
</dbReference>
<dbReference type="Gene3D" id="2.40.170.20">
    <property type="entry name" value="TonB-dependent receptor, beta-barrel domain"/>
    <property type="match status" value="1"/>
</dbReference>
<dbReference type="InterPro" id="IPR039426">
    <property type="entry name" value="TonB-dep_rcpt-like"/>
</dbReference>
<keyword evidence="4" id="KW-0812">Transmembrane</keyword>
<reference evidence="10 11" key="1">
    <citation type="submission" date="2018-11" db="EMBL/GenBank/DDBJ databases">
        <title>Parancylomarina longa gen. nov., sp. nov., isolated from sediments of southern Okinawa.</title>
        <authorList>
            <person name="Fu T."/>
        </authorList>
    </citation>
    <scope>NUCLEOTIDE SEQUENCE [LARGE SCALE GENOMIC DNA]</scope>
    <source>
        <strain evidence="10 11">T3-2 S1-C</strain>
    </source>
</reference>
<dbReference type="GO" id="GO:0009279">
    <property type="term" value="C:cell outer membrane"/>
    <property type="evidence" value="ECO:0007669"/>
    <property type="project" value="UniProtKB-SubCell"/>
</dbReference>
<dbReference type="EMBL" id="RJJX01000008">
    <property type="protein sequence ID" value="RUT78508.1"/>
    <property type="molecule type" value="Genomic_DNA"/>
</dbReference>
<evidence type="ECO:0000256" key="5">
    <source>
        <dbReference type="ARBA" id="ARBA00022729"/>
    </source>
</evidence>
<evidence type="ECO:0000313" key="11">
    <source>
        <dbReference type="Proteomes" id="UP000282985"/>
    </source>
</evidence>
<dbReference type="GO" id="GO:0015344">
    <property type="term" value="F:siderophore uptake transmembrane transporter activity"/>
    <property type="evidence" value="ECO:0007669"/>
    <property type="project" value="TreeGrafter"/>
</dbReference>
<feature type="domain" description="Outer membrane protein beta-barrel" evidence="9">
    <location>
        <begin position="366"/>
        <end position="743"/>
    </location>
</feature>
<comment type="subcellular location">
    <subcellularLocation>
        <location evidence="1">Cell outer membrane</location>
        <topology evidence="1">Multi-pass membrane protein</topology>
    </subcellularLocation>
</comment>
<proteinExistence type="predicted"/>
<evidence type="ECO:0000256" key="2">
    <source>
        <dbReference type="ARBA" id="ARBA00022448"/>
    </source>
</evidence>
<feature type="signal peptide" evidence="8">
    <location>
        <begin position="1"/>
        <end position="20"/>
    </location>
</feature>
<evidence type="ECO:0000256" key="1">
    <source>
        <dbReference type="ARBA" id="ARBA00004571"/>
    </source>
</evidence>
<keyword evidence="11" id="KW-1185">Reference proteome</keyword>
<dbReference type="Gene3D" id="2.170.130.10">
    <property type="entry name" value="TonB-dependent receptor, plug domain"/>
    <property type="match status" value="1"/>
</dbReference>
<evidence type="ECO:0000256" key="6">
    <source>
        <dbReference type="ARBA" id="ARBA00023136"/>
    </source>
</evidence>
<dbReference type="InterPro" id="IPR036942">
    <property type="entry name" value="Beta-barrel_TonB_sf"/>
</dbReference>
<evidence type="ECO:0000256" key="8">
    <source>
        <dbReference type="SAM" id="SignalP"/>
    </source>
</evidence>
<keyword evidence="10" id="KW-0675">Receptor</keyword>
<dbReference type="PANTHER" id="PTHR30069:SF29">
    <property type="entry name" value="HEMOGLOBIN AND HEMOGLOBIN-HAPTOGLOBIN-BINDING PROTEIN 1-RELATED"/>
    <property type="match status" value="1"/>
</dbReference>
<dbReference type="OrthoDB" id="9804995at2"/>
<evidence type="ECO:0000256" key="7">
    <source>
        <dbReference type="ARBA" id="ARBA00023237"/>
    </source>
</evidence>
<protein>
    <submittedName>
        <fullName evidence="10">TonB-dependent receptor</fullName>
    </submittedName>
</protein>
<feature type="chain" id="PRO_5019320188" evidence="8">
    <location>
        <begin position="21"/>
        <end position="770"/>
    </location>
</feature>
<dbReference type="InterPro" id="IPR041700">
    <property type="entry name" value="OMP_b-brl_3"/>
</dbReference>
<name>A0A434AVM2_9BACT</name>
<dbReference type="InterPro" id="IPR008969">
    <property type="entry name" value="CarboxyPept-like_regulatory"/>
</dbReference>
<keyword evidence="5 8" id="KW-0732">Signal</keyword>
<gene>
    <name evidence="10" type="ORF">DLK05_08000</name>
</gene>
<evidence type="ECO:0000256" key="3">
    <source>
        <dbReference type="ARBA" id="ARBA00022452"/>
    </source>
</evidence>
<comment type="caution">
    <text evidence="10">The sequence shown here is derived from an EMBL/GenBank/DDBJ whole genome shotgun (WGS) entry which is preliminary data.</text>
</comment>
<dbReference type="SUPFAM" id="SSF56935">
    <property type="entry name" value="Porins"/>
    <property type="match status" value="1"/>
</dbReference>
<sequence length="770" mass="89031">MQRVLVLIILMTICSITTQAEENSHAIKGKLINEDEWPIEFATIRVIQDSILLGGCVSDVNGDFLLNKIPEGAFDIVITHINYDEYDKKLIIEKSDLSLGSIVMKKRALHLEEISVKAEKKLYRRSKRNDVFQISSAMSDRSGDVRDLLDQIPTIQVSRDYNLSVEGEGNVLVLVDGRKYYSINGLRLISKDQIDRVEINNNPSVEYADNGYKAVVNIILKKNQEQSFNGNMNVILPNKNFKNVNLALNYYSGKFRVFGGYNLYNHKYNYDLESTRSNLSSNKSIQQIGKVKFNPNSTQNAFGGIDYFINERHQFSLATNFRFQDNDMASVIESFDSGSTIAFYSSDGTRRLDNQDWQVSAFYKYKLKSGKSSIVSDFLFSRFDQEEKLNFVDQYLDQNLTFRNDTSNVAKKAVKIDVKYECKLSKHSSLNMGVKYNGSHSDNKMQEGDFKHRVNFDLDRQIAYIDYSGNINKLDFWFGLAGELNQRKIADKDKEYWHFYPNIGMNYSLSSKTRIGASYQKSINQPDIYQLDPFVYTTDSLNLSQGNPDLDDYVSHWMDINYRYQFGRSYLKFTGYYNITKDGINLFTDISDTGVLTSSFENIGTEKETGLKLNYSIWLTKRVLIIGNFNAYYQQFESVGDSHDLLSTNTLLYTKFYLPADFSVMLGVSSKGKQIISDGTYTPYSNLRFGLAKKLFKRKVNLYLNWENPILPYQIKVNQKTDQYKSFQKRDFDTRVLMFSFAYNFQSKNKKKKKLRNQINWENNGKSLEF</sequence>
<dbReference type="GO" id="GO:0044718">
    <property type="term" value="P:siderophore transmembrane transport"/>
    <property type="evidence" value="ECO:0007669"/>
    <property type="project" value="TreeGrafter"/>
</dbReference>
<organism evidence="10 11">
    <name type="scientific">Ancylomarina longa</name>
    <dbReference type="NCBI Taxonomy" id="2487017"/>
    <lineage>
        <taxon>Bacteria</taxon>
        <taxon>Pseudomonadati</taxon>
        <taxon>Bacteroidota</taxon>
        <taxon>Bacteroidia</taxon>
        <taxon>Marinilabiliales</taxon>
        <taxon>Marinifilaceae</taxon>
        <taxon>Ancylomarina</taxon>
    </lineage>
</organism>
<dbReference type="AlphaFoldDB" id="A0A434AVM2"/>
<keyword evidence="7" id="KW-0998">Cell outer membrane</keyword>